<dbReference type="AlphaFoldDB" id="A0A2S7VW76"/>
<dbReference type="Gene3D" id="3.40.50.1980">
    <property type="entry name" value="Nitrogenase molybdenum iron protein domain"/>
    <property type="match status" value="2"/>
</dbReference>
<feature type="binding site" evidence="5">
    <location>
        <position position="53"/>
    </location>
    <ligand>
        <name>cyanocob(III)alamin</name>
        <dbReference type="ChEBI" id="CHEBI:17439"/>
    </ligand>
</feature>
<dbReference type="GO" id="GO:0031419">
    <property type="term" value="F:cobalamin binding"/>
    <property type="evidence" value="ECO:0007669"/>
    <property type="project" value="InterPro"/>
</dbReference>
<dbReference type="NCBIfam" id="NF002894">
    <property type="entry name" value="PRK03379.1"/>
    <property type="match status" value="1"/>
</dbReference>
<comment type="caution">
    <text evidence="5">Lacks conserved residue(s) required for the propagation of feature annotation.</text>
</comment>
<keyword evidence="2 5" id="KW-0732">Signal</keyword>
<keyword evidence="3 5" id="KW-0574">Periplasm</keyword>
<dbReference type="HAMAP" id="MF_01000">
    <property type="entry name" value="BtuF"/>
    <property type="match status" value="1"/>
</dbReference>
<comment type="similarity">
    <text evidence="5">Belongs to the BtuF family.</text>
</comment>
<comment type="subcellular location">
    <subcellularLocation>
        <location evidence="5">Periplasm</location>
    </subcellularLocation>
</comment>
<dbReference type="RefSeq" id="WP_105059488.1">
    <property type="nucleotide sequence ID" value="NZ_MSCJ01000001.1"/>
</dbReference>
<dbReference type="SUPFAM" id="SSF53807">
    <property type="entry name" value="Helical backbone' metal receptor"/>
    <property type="match status" value="1"/>
</dbReference>
<evidence type="ECO:0000256" key="4">
    <source>
        <dbReference type="ARBA" id="ARBA00023157"/>
    </source>
</evidence>
<accession>A0A2S7VW76</accession>
<keyword evidence="1 5" id="KW-0813">Transport</keyword>
<evidence type="ECO:0000313" key="7">
    <source>
        <dbReference type="EMBL" id="PQJ66033.1"/>
    </source>
</evidence>
<dbReference type="PANTHER" id="PTHR30535:SF34">
    <property type="entry name" value="MOLYBDATE-BINDING PROTEIN MOLA"/>
    <property type="match status" value="1"/>
</dbReference>
<dbReference type="PANTHER" id="PTHR30535">
    <property type="entry name" value="VITAMIN B12-BINDING PROTEIN"/>
    <property type="match status" value="1"/>
</dbReference>
<comment type="function">
    <text evidence="5">Part of the ABC transporter complex BtuCDF involved in vitamin B12 import. Binds vitamin B12 and delivers it to the periplasmic surface of BtuC.</text>
</comment>
<dbReference type="Pfam" id="PF01497">
    <property type="entry name" value="Peripla_BP_2"/>
    <property type="match status" value="1"/>
</dbReference>
<comment type="subunit">
    <text evidence="5">The complex is composed of two ATP-binding proteins (BtuD), two transmembrane proteins (BtuC) and a solute-binding protein (BtuF).</text>
</comment>
<reference evidence="7 8" key="1">
    <citation type="submission" date="2016-12" db="EMBL/GenBank/DDBJ databases">
        <title>Diversity of luminous bacteria.</title>
        <authorList>
            <person name="Yoshizawa S."/>
            <person name="Kogure K."/>
        </authorList>
    </citation>
    <scope>NUCLEOTIDE SEQUENCE [LARGE SCALE GENOMIC DNA]</scope>
    <source>
        <strain evidence="7 8">LC1-200</strain>
    </source>
</reference>
<dbReference type="InterPro" id="IPR054828">
    <property type="entry name" value="Vit_B12_bind_prot"/>
</dbReference>
<gene>
    <name evidence="5" type="primary">btuF</name>
    <name evidence="7" type="ORF">BTO08_00640</name>
</gene>
<evidence type="ECO:0000313" key="8">
    <source>
        <dbReference type="Proteomes" id="UP000238730"/>
    </source>
</evidence>
<feature type="signal peptide" evidence="5">
    <location>
        <begin position="1"/>
        <end position="18"/>
    </location>
</feature>
<evidence type="ECO:0000256" key="1">
    <source>
        <dbReference type="ARBA" id="ARBA00022448"/>
    </source>
</evidence>
<dbReference type="OrthoDB" id="6495095at2"/>
<feature type="chain" id="PRO_5015789560" description="Vitamin B12-binding protein" evidence="5">
    <location>
        <begin position="19"/>
        <end position="280"/>
    </location>
</feature>
<dbReference type="InterPro" id="IPR050902">
    <property type="entry name" value="ABC_Transporter_SBP"/>
</dbReference>
<evidence type="ECO:0000256" key="3">
    <source>
        <dbReference type="ARBA" id="ARBA00022764"/>
    </source>
</evidence>
<dbReference type="EMBL" id="MSCJ01000001">
    <property type="protein sequence ID" value="PQJ66033.1"/>
    <property type="molecule type" value="Genomic_DNA"/>
</dbReference>
<feature type="domain" description="Fe/B12 periplasmic-binding" evidence="6">
    <location>
        <begin position="26"/>
        <end position="274"/>
    </location>
</feature>
<comment type="caution">
    <text evidence="7">The sequence shown here is derived from an EMBL/GenBank/DDBJ whole genome shotgun (WGS) entry which is preliminary data.</text>
</comment>
<evidence type="ECO:0000259" key="6">
    <source>
        <dbReference type="PROSITE" id="PS50983"/>
    </source>
</evidence>
<protein>
    <recommendedName>
        <fullName evidence="5">Vitamin B12-binding protein</fullName>
    </recommendedName>
</protein>
<dbReference type="Proteomes" id="UP000238730">
    <property type="component" value="Unassembled WGS sequence"/>
</dbReference>
<dbReference type="NCBIfam" id="NF038402">
    <property type="entry name" value="TroA_like"/>
    <property type="match status" value="1"/>
</dbReference>
<dbReference type="GO" id="GO:0042597">
    <property type="term" value="C:periplasmic space"/>
    <property type="evidence" value="ECO:0007669"/>
    <property type="project" value="UniProtKB-SubCell"/>
</dbReference>
<proteinExistence type="inferred from homology"/>
<keyword evidence="4" id="KW-1015">Disulfide bond</keyword>
<sequence precursor="true">MRFLLLIAVLFPFTSAFAEQSQSVQRIISLSPHMTELAYSAGLGDKLIAASDYSDYPDQAKKLERVANYRGIKMERILTLKPDLILAWKGGNPSREMARLQQLGIKIFYSNPTQLTDIADTIIKLGKFADDPSQSITAATTFKTQLAKIKARYQNKSPVRYFYQLSDSPMLTISDGNWPSPVFDICGGENIFATSTAAYPQVNQEQVVVRQPSVIFGSRHATSKENSPWLKWQGKLPAVDNHQLYQLNSDWLNRPTLRTLKAVKQVCQLLDNARNTSPLL</sequence>
<dbReference type="CDD" id="cd01144">
    <property type="entry name" value="BtuF"/>
    <property type="match status" value="1"/>
</dbReference>
<feature type="site" description="Important for BtuC binding" evidence="5">
    <location>
        <position position="205"/>
    </location>
</feature>
<organism evidence="7 8">
    <name type="scientific">Photobacterium angustum</name>
    <dbReference type="NCBI Taxonomy" id="661"/>
    <lineage>
        <taxon>Bacteria</taxon>
        <taxon>Pseudomonadati</taxon>
        <taxon>Pseudomonadota</taxon>
        <taxon>Gammaproteobacteria</taxon>
        <taxon>Vibrionales</taxon>
        <taxon>Vibrionaceae</taxon>
        <taxon>Photobacterium</taxon>
    </lineage>
</organism>
<evidence type="ECO:0000256" key="2">
    <source>
        <dbReference type="ARBA" id="ARBA00022729"/>
    </source>
</evidence>
<dbReference type="PROSITE" id="PS50983">
    <property type="entry name" value="FE_B12_PBP"/>
    <property type="match status" value="1"/>
</dbReference>
<dbReference type="InterPro" id="IPR002491">
    <property type="entry name" value="ABC_transptr_periplasmic_BD"/>
</dbReference>
<dbReference type="GO" id="GO:0015889">
    <property type="term" value="P:cobalamin transport"/>
    <property type="evidence" value="ECO:0007669"/>
    <property type="project" value="UniProtKB-UniRule"/>
</dbReference>
<dbReference type="GO" id="GO:0071281">
    <property type="term" value="P:cellular response to iron ion"/>
    <property type="evidence" value="ECO:0007669"/>
    <property type="project" value="TreeGrafter"/>
</dbReference>
<dbReference type="InterPro" id="IPR023544">
    <property type="entry name" value="ABC_transptr_vit_B12-bd"/>
</dbReference>
<name>A0A2S7VW76_PHOAN</name>
<evidence type="ECO:0000256" key="5">
    <source>
        <dbReference type="HAMAP-Rule" id="MF_01000"/>
    </source>
</evidence>
<feature type="site" description="Important for BtuC binding" evidence="5">
    <location>
        <position position="75"/>
    </location>
</feature>